<dbReference type="CDD" id="cd00051">
    <property type="entry name" value="EFh"/>
    <property type="match status" value="1"/>
</dbReference>
<dbReference type="GO" id="GO:0005506">
    <property type="term" value="F:iron ion binding"/>
    <property type="evidence" value="ECO:0007669"/>
    <property type="project" value="UniProtKB-UniRule"/>
</dbReference>
<dbReference type="GO" id="GO:0043409">
    <property type="term" value="P:negative regulation of MAPK cascade"/>
    <property type="evidence" value="ECO:0007669"/>
    <property type="project" value="TreeGrafter"/>
</dbReference>
<evidence type="ECO:0000256" key="11">
    <source>
        <dbReference type="RuleBase" id="RU004273"/>
    </source>
</evidence>
<dbReference type="SUPFAM" id="SSF47473">
    <property type="entry name" value="EF-hand"/>
    <property type="match status" value="1"/>
</dbReference>
<keyword evidence="14" id="KW-1185">Reference proteome</keyword>
<dbReference type="SMART" id="SM00156">
    <property type="entry name" value="PP2Ac"/>
    <property type="match status" value="1"/>
</dbReference>
<comment type="catalytic activity">
    <reaction evidence="9 10 11">
        <text>O-phospho-L-threonyl-[protein] + H2O = L-threonyl-[protein] + phosphate</text>
        <dbReference type="Rhea" id="RHEA:47004"/>
        <dbReference type="Rhea" id="RHEA-COMP:11060"/>
        <dbReference type="Rhea" id="RHEA-COMP:11605"/>
        <dbReference type="ChEBI" id="CHEBI:15377"/>
        <dbReference type="ChEBI" id="CHEBI:30013"/>
        <dbReference type="ChEBI" id="CHEBI:43474"/>
        <dbReference type="ChEBI" id="CHEBI:61977"/>
        <dbReference type="EC" id="3.1.3.16"/>
    </reaction>
</comment>
<dbReference type="PRINTS" id="PR00114">
    <property type="entry name" value="STPHPHTASE"/>
</dbReference>
<dbReference type="GO" id="GO:0051879">
    <property type="term" value="F:Hsp90 protein binding"/>
    <property type="evidence" value="ECO:0007669"/>
    <property type="project" value="TreeGrafter"/>
</dbReference>
<reference evidence="13" key="2">
    <citation type="submission" date="2025-09" db="UniProtKB">
        <authorList>
            <consortium name="Ensembl"/>
        </authorList>
    </citation>
    <scope>IDENTIFICATION</scope>
</reference>
<sequence>MGNCTSLQPLQFRRLALFLSLAFKAAVLIQQWYRRYVARLEMRRRCTWRIFQSIEYACEQDQIKLHNFFSYLMDHFTPSSSKERDFISRMFISGESFKEAELEKYCDYESMEVPDSYTGPRLSFPLLPDHATALLEAFKQKQQLHARYVLNLLHETRKHLKQLPNISHVSTCYSEEVTVCGDLHGQLDDLFFIFYKNGLPSPSKSYVFNGDFVDRGKQSLEILIILFTFLLIYPKEVHLNRGNHEDHMVNLRYGFAKEVMQKYKVHGKKILKMIQNVFCWLPLATLIDQKVLIIHGGISDTTDLDMLQKIQRNKVGWSFPSGSGRRCRSKSSGAASWWTASRSQRSPPIPILDILWSDPMPQEGCRVNTVRGGGCYFGPDVTDKILEKYNLQFLIRSHECKHEGYEFCHNRKVLTIFSASNYYEIGSNRGAYVKLGPDLVPHFVQYQASKTAHTLTMTQRISRVEESAFRALREKLFAHTSALISAFKAYDKDNTGKISLSSWAMAVESVLHLGLPWRMLRPQLVRSTVDGMLEYKSWLDDLAMEQRSQEHIQSSLLEVIYRNRSNLETIFRIIDRDHSGLISFEEFRQTWKLFSTHMNIELTDDGIDDLVRSIDFNKDGNIDFNEFLEAFRLVKQSQVCLQMQSREREGRYL</sequence>
<dbReference type="PROSITE" id="PS00018">
    <property type="entry name" value="EF_HAND_1"/>
    <property type="match status" value="2"/>
</dbReference>
<dbReference type="InterPro" id="IPR002048">
    <property type="entry name" value="EF_hand_dom"/>
</dbReference>
<keyword evidence="3 10" id="KW-0479">Metal-binding</keyword>
<dbReference type="FunFam" id="3.60.21.10:FF:000126">
    <property type="entry name" value="Serine/threonine-protein phosphatase with EF-hands"/>
    <property type="match status" value="1"/>
</dbReference>
<evidence type="ECO:0000256" key="5">
    <source>
        <dbReference type="ARBA" id="ARBA00022801"/>
    </source>
</evidence>
<dbReference type="FunFam" id="1.10.238.10:FF:000226">
    <property type="entry name" value="Serine/threonine-protein phosphatase with EF-hands"/>
    <property type="match status" value="1"/>
</dbReference>
<dbReference type="PROSITE" id="PS50096">
    <property type="entry name" value="IQ"/>
    <property type="match status" value="1"/>
</dbReference>
<dbReference type="Ensembl" id="ENSSOCT00000015077.1">
    <property type="protein sequence ID" value="ENSSOCP00000014694.1"/>
    <property type="gene ID" value="ENSSOCG00000010920.1"/>
</dbReference>
<reference evidence="13" key="1">
    <citation type="submission" date="2025-08" db="UniProtKB">
        <authorList>
            <consortium name="Ensembl"/>
        </authorList>
    </citation>
    <scope>IDENTIFICATION</scope>
</reference>
<dbReference type="GO" id="GO:0004722">
    <property type="term" value="F:protein serine/threonine phosphatase activity"/>
    <property type="evidence" value="ECO:0007669"/>
    <property type="project" value="UniProtKB-EC"/>
</dbReference>
<feature type="domain" description="EF-hand" evidence="12">
    <location>
        <begin position="478"/>
        <end position="513"/>
    </location>
</feature>
<dbReference type="InterPro" id="IPR004843">
    <property type="entry name" value="Calcineurin-like_PHP"/>
</dbReference>
<feature type="domain" description="EF-hand" evidence="12">
    <location>
        <begin position="602"/>
        <end position="637"/>
    </location>
</feature>
<dbReference type="EC" id="3.1.3.16" evidence="10"/>
<evidence type="ECO:0000256" key="8">
    <source>
        <dbReference type="ARBA" id="ARBA00047761"/>
    </source>
</evidence>
<dbReference type="GO" id="GO:0050906">
    <property type="term" value="P:detection of stimulus involved in sensory perception"/>
    <property type="evidence" value="ECO:0007669"/>
    <property type="project" value="UniProtKB-UniRule"/>
</dbReference>
<evidence type="ECO:0000256" key="6">
    <source>
        <dbReference type="ARBA" id="ARBA00022837"/>
    </source>
</evidence>
<evidence type="ECO:0000313" key="13">
    <source>
        <dbReference type="Ensembl" id="ENSSOCP00000014694.1"/>
    </source>
</evidence>
<keyword evidence="4" id="KW-0677">Repeat</keyword>
<keyword evidence="7 10" id="KW-0464">Manganese</keyword>
<dbReference type="InterPro" id="IPR011992">
    <property type="entry name" value="EF-hand-dom_pair"/>
</dbReference>
<dbReference type="Gene3D" id="3.60.21.10">
    <property type="match status" value="1"/>
</dbReference>
<protein>
    <recommendedName>
        <fullName evidence="10">Serine/threonine-protein phosphatase with EF-hands</fullName>
        <ecNumber evidence="10">3.1.3.16</ecNumber>
    </recommendedName>
</protein>
<comment type="catalytic activity">
    <reaction evidence="8">
        <text>O-phospho-L-seryl-[protein] + H2O = L-seryl-[protein] + phosphate</text>
        <dbReference type="Rhea" id="RHEA:20629"/>
        <dbReference type="Rhea" id="RHEA-COMP:9863"/>
        <dbReference type="Rhea" id="RHEA-COMP:11604"/>
        <dbReference type="ChEBI" id="CHEBI:15377"/>
        <dbReference type="ChEBI" id="CHEBI:29999"/>
        <dbReference type="ChEBI" id="CHEBI:43474"/>
        <dbReference type="ChEBI" id="CHEBI:83421"/>
        <dbReference type="EC" id="3.1.3.16"/>
    </reaction>
</comment>
<dbReference type="InterPro" id="IPR012008">
    <property type="entry name" value="Ser/Thr-Pase_EF-hand_contain"/>
</dbReference>
<dbReference type="Proteomes" id="UP000694551">
    <property type="component" value="Unplaced"/>
</dbReference>
<evidence type="ECO:0000256" key="10">
    <source>
        <dbReference type="PIRNR" id="PIRNR000912"/>
    </source>
</evidence>
<evidence type="ECO:0000256" key="1">
    <source>
        <dbReference type="ARBA" id="ARBA00001936"/>
    </source>
</evidence>
<proteinExistence type="inferred from homology"/>
<dbReference type="PROSITE" id="PS50222">
    <property type="entry name" value="EF_HAND_2"/>
    <property type="match status" value="3"/>
</dbReference>
<keyword evidence="6" id="KW-0106">Calcium</keyword>
<evidence type="ECO:0000256" key="3">
    <source>
        <dbReference type="ARBA" id="ARBA00022723"/>
    </source>
</evidence>
<dbReference type="AlphaFoldDB" id="A0A8D0FEU1"/>
<dbReference type="Pfam" id="PF00149">
    <property type="entry name" value="Metallophos"/>
    <property type="match status" value="1"/>
</dbReference>
<dbReference type="InterPro" id="IPR051134">
    <property type="entry name" value="PPP_phosphatase"/>
</dbReference>
<dbReference type="CDD" id="cd23767">
    <property type="entry name" value="IQCD"/>
    <property type="match status" value="1"/>
</dbReference>
<dbReference type="PANTHER" id="PTHR45668">
    <property type="entry name" value="SERINE/THREONINE-PROTEIN PHOSPHATASE 5-RELATED"/>
    <property type="match status" value="1"/>
</dbReference>
<evidence type="ECO:0000256" key="4">
    <source>
        <dbReference type="ARBA" id="ARBA00022737"/>
    </source>
</evidence>
<accession>A0A8D0FEU1</accession>
<dbReference type="SMART" id="SM00054">
    <property type="entry name" value="EFh"/>
    <property type="match status" value="3"/>
</dbReference>
<dbReference type="PANTHER" id="PTHR45668:SF2">
    <property type="entry name" value="SERINE_THREONINE-PROTEIN PHOSPHATASE WITH EF-HANDS 2"/>
    <property type="match status" value="1"/>
</dbReference>
<dbReference type="Gene3D" id="1.10.238.10">
    <property type="entry name" value="EF-hand"/>
    <property type="match status" value="1"/>
</dbReference>
<feature type="domain" description="EF-hand" evidence="12">
    <location>
        <begin position="562"/>
        <end position="597"/>
    </location>
</feature>
<organism evidence="13 14">
    <name type="scientific">Strix occidentalis caurina</name>
    <name type="common">northern spotted owl</name>
    <dbReference type="NCBI Taxonomy" id="311401"/>
    <lineage>
        <taxon>Eukaryota</taxon>
        <taxon>Metazoa</taxon>
        <taxon>Chordata</taxon>
        <taxon>Craniata</taxon>
        <taxon>Vertebrata</taxon>
        <taxon>Euteleostomi</taxon>
        <taxon>Archelosauria</taxon>
        <taxon>Archosauria</taxon>
        <taxon>Dinosauria</taxon>
        <taxon>Saurischia</taxon>
        <taxon>Theropoda</taxon>
        <taxon>Coelurosauria</taxon>
        <taxon>Aves</taxon>
        <taxon>Neognathae</taxon>
        <taxon>Neoaves</taxon>
        <taxon>Telluraves</taxon>
        <taxon>Strigiformes</taxon>
        <taxon>Strigidae</taxon>
        <taxon>Strix</taxon>
    </lineage>
</organism>
<dbReference type="PROSITE" id="PS00125">
    <property type="entry name" value="SER_THR_PHOSPHATASE"/>
    <property type="match status" value="1"/>
</dbReference>
<dbReference type="InterPro" id="IPR018247">
    <property type="entry name" value="EF_Hand_1_Ca_BS"/>
</dbReference>
<dbReference type="InterPro" id="IPR029052">
    <property type="entry name" value="Metallo-depent_PP-like"/>
</dbReference>
<evidence type="ECO:0000259" key="12">
    <source>
        <dbReference type="PROSITE" id="PS50222"/>
    </source>
</evidence>
<comment type="similarity">
    <text evidence="2 10 11">Belongs to the PPP phosphatase family.</text>
</comment>
<dbReference type="GO" id="GO:0030145">
    <property type="term" value="F:manganese ion binding"/>
    <property type="evidence" value="ECO:0007669"/>
    <property type="project" value="UniProtKB-UniRule"/>
</dbReference>
<evidence type="ECO:0000256" key="7">
    <source>
        <dbReference type="ARBA" id="ARBA00023211"/>
    </source>
</evidence>
<evidence type="ECO:0000256" key="2">
    <source>
        <dbReference type="ARBA" id="ARBA00008294"/>
    </source>
</evidence>
<name>A0A8D0FEU1_STROC</name>
<dbReference type="SUPFAM" id="SSF56300">
    <property type="entry name" value="Metallo-dependent phosphatases"/>
    <property type="match status" value="1"/>
</dbReference>
<evidence type="ECO:0000256" key="9">
    <source>
        <dbReference type="ARBA" id="ARBA00048336"/>
    </source>
</evidence>
<dbReference type="CDD" id="cd07420">
    <property type="entry name" value="MPP_RdgC"/>
    <property type="match status" value="1"/>
</dbReference>
<comment type="cofactor">
    <cofactor evidence="1">
        <name>Mn(2+)</name>
        <dbReference type="ChEBI" id="CHEBI:29035"/>
    </cofactor>
</comment>
<dbReference type="GO" id="GO:0005509">
    <property type="term" value="F:calcium ion binding"/>
    <property type="evidence" value="ECO:0007669"/>
    <property type="project" value="UniProtKB-UniRule"/>
</dbReference>
<dbReference type="InterPro" id="IPR013235">
    <property type="entry name" value="PPP_dom"/>
</dbReference>
<dbReference type="Pfam" id="PF13499">
    <property type="entry name" value="EF-hand_7"/>
    <property type="match status" value="1"/>
</dbReference>
<evidence type="ECO:0000313" key="14">
    <source>
        <dbReference type="Proteomes" id="UP000694551"/>
    </source>
</evidence>
<keyword evidence="5 10" id="KW-0378">Hydrolase</keyword>
<dbReference type="Pfam" id="PF08321">
    <property type="entry name" value="PPP5"/>
    <property type="match status" value="1"/>
</dbReference>
<dbReference type="InterPro" id="IPR006186">
    <property type="entry name" value="Ser/Thr-sp_prot-phosphatase"/>
</dbReference>
<dbReference type="PIRSF" id="PIRSF000912">
    <property type="entry name" value="PPEF"/>
    <property type="match status" value="1"/>
</dbReference>